<dbReference type="SUPFAM" id="SSF54637">
    <property type="entry name" value="Thioesterase/thiol ester dehydrase-isomerase"/>
    <property type="match status" value="2"/>
</dbReference>
<gene>
    <name evidence="2" type="ORF">Ga0074812_10336</name>
</gene>
<dbReference type="InterPro" id="IPR013114">
    <property type="entry name" value="FabA_FabZ"/>
</dbReference>
<name>A0A0S4QHF4_9ACTN</name>
<dbReference type="Proteomes" id="UP000198802">
    <property type="component" value="Unassembled WGS sequence"/>
</dbReference>
<dbReference type="InterPro" id="IPR029069">
    <property type="entry name" value="HotDog_dom_sf"/>
</dbReference>
<proteinExistence type="predicted"/>
<dbReference type="Pfam" id="PF07977">
    <property type="entry name" value="FabA"/>
    <property type="match status" value="1"/>
</dbReference>
<dbReference type="AlphaFoldDB" id="A0A0S4QHF4"/>
<protein>
    <submittedName>
        <fullName evidence="2">3-hydroxymyristoyl/3-hydroxydecanoyl-(Acyl carrier protein) dehydratase</fullName>
    </submittedName>
</protein>
<dbReference type="EMBL" id="FAOZ01000003">
    <property type="protein sequence ID" value="CUU54546.1"/>
    <property type="molecule type" value="Genomic_DNA"/>
</dbReference>
<sequence length="804" mass="83650">MTIAEEAPRMSVPGFGPPALPAAAFDEELGFEGEAFDALRLTVPATPTATTATTVATTEALALVTPVAATVAAAMERPLPAGSALSGAGHLATTRIAGLIRDAGAVVAAAHDSALAAQLALSRLTLAGPAPTGTVTTRPTPTVPPAIAAAATPAITAATPALTAAVTAAAVPETGPAQVVPAPTGPGTEDDPVTEASFKALARTERRELTAADLAALGRGEIAGVFGPAYDQEGASPDLTLVDPGGRPLLAWVAGLRTHGGASAAGSLRAGLLPLDAASGTDALTAELLTAAGQALRVFALYVGLHLCLADARFVPAAPAEDPDGRPRTGPAHPAPTVTLVGTGADDASRWDGTGGEVVLDVDTIDLLPRPWLAARVLVRAGGRVVAEIRDVAVTVRERPGTPIGPEQGGAVTAFLGRRNAAGERALLNEFHMAHCARGDQGIGLGPEFGAYRGRRATRLPGGGLRLVDRIMESDSRRGDLRGGATHITEYDAAADCWYYADTANASMPNCVYMETSLQSALLLGYYLGATLAEPEEDYSLRNLGGSATVLREVELRDATIRQHSTLMSTNPMPGTALQDFSYSMAVDGEPFYTGESMFGYFNAPALARQTGLDGGRLVPTWLDEVVERGGEPPAVRTIDVAARRADPAAPLCARGQLALLDDVQVVDGGGRHGRGYLRAVRPIDPADWFFARHFHLDPVIPGSLGVEAVIQAMQEWSVDAGHADGMAQPGFVLPVGLTMHWKYRGQLLPSDGTFTLEVHISDVSRRPGRVRVTADASLWKPTMRIYQLTDIAIELRDEGAPSW</sequence>
<organism evidence="2 3">
    <name type="scientific">Parafrankia irregularis</name>
    <dbReference type="NCBI Taxonomy" id="795642"/>
    <lineage>
        <taxon>Bacteria</taxon>
        <taxon>Bacillati</taxon>
        <taxon>Actinomycetota</taxon>
        <taxon>Actinomycetes</taxon>
        <taxon>Frankiales</taxon>
        <taxon>Frankiaceae</taxon>
        <taxon>Parafrankia</taxon>
    </lineage>
</organism>
<evidence type="ECO:0000256" key="1">
    <source>
        <dbReference type="SAM" id="MobiDB-lite"/>
    </source>
</evidence>
<feature type="region of interest" description="Disordered" evidence="1">
    <location>
        <begin position="319"/>
        <end position="346"/>
    </location>
</feature>
<dbReference type="GO" id="GO:0006633">
    <property type="term" value="P:fatty acid biosynthetic process"/>
    <property type="evidence" value="ECO:0007669"/>
    <property type="project" value="UniProtKB-UniPathway"/>
</dbReference>
<dbReference type="UniPathway" id="UPA00094"/>
<dbReference type="Gene3D" id="3.10.129.10">
    <property type="entry name" value="Hotdog Thioesterase"/>
    <property type="match status" value="2"/>
</dbReference>
<reference evidence="3" key="1">
    <citation type="submission" date="2015-11" db="EMBL/GenBank/DDBJ databases">
        <authorList>
            <person name="Varghese N."/>
        </authorList>
    </citation>
    <scope>NUCLEOTIDE SEQUENCE [LARGE SCALE GENOMIC DNA]</scope>
    <source>
        <strain evidence="3">DSM 45899</strain>
    </source>
</reference>
<dbReference type="RefSeq" id="WP_091272193.1">
    <property type="nucleotide sequence ID" value="NZ_FAOZ01000003.1"/>
</dbReference>
<accession>A0A0S4QHF4</accession>
<evidence type="ECO:0000313" key="3">
    <source>
        <dbReference type="Proteomes" id="UP000198802"/>
    </source>
</evidence>
<evidence type="ECO:0000313" key="2">
    <source>
        <dbReference type="EMBL" id="CUU54546.1"/>
    </source>
</evidence>
<keyword evidence="3" id="KW-1185">Reference proteome</keyword>